<gene>
    <name evidence="2" type="ORF">HDA39_003104</name>
</gene>
<dbReference type="PANTHER" id="PTHR43283">
    <property type="entry name" value="BETA-LACTAMASE-RELATED"/>
    <property type="match status" value="1"/>
</dbReference>
<evidence type="ECO:0000259" key="1">
    <source>
        <dbReference type="Pfam" id="PF00144"/>
    </source>
</evidence>
<dbReference type="Pfam" id="PF00144">
    <property type="entry name" value="Beta-lactamase"/>
    <property type="match status" value="1"/>
</dbReference>
<organism evidence="2 3">
    <name type="scientific">Kribbella italica</name>
    <dbReference type="NCBI Taxonomy" id="1540520"/>
    <lineage>
        <taxon>Bacteria</taxon>
        <taxon>Bacillati</taxon>
        <taxon>Actinomycetota</taxon>
        <taxon>Actinomycetes</taxon>
        <taxon>Propionibacteriales</taxon>
        <taxon>Kribbellaceae</taxon>
        <taxon>Kribbella</taxon>
    </lineage>
</organism>
<dbReference type="EMBL" id="JACHMY010000001">
    <property type="protein sequence ID" value="MBB5836370.1"/>
    <property type="molecule type" value="Genomic_DNA"/>
</dbReference>
<dbReference type="InterPro" id="IPR050789">
    <property type="entry name" value="Diverse_Enzym_Activities"/>
</dbReference>
<sequence>MGVGSDVLREQIAGELERFAVPGAGWAVIGGGEIVGAGAAGVVDATGGVEVSTGTLFQACSISKPVTVFAMLRLVDRGLLELDEDVNRRLTSWQVPQTGNWQPVVTLRQLATHSAGLTVHGFPGYSSGEPLPTTVQILDGVRPTNTFGVRVDTVPGAQFRYSGGGTVVLQQLLEDVTGTPFRELVRELVLEPSGMADSDYAQPLPDDLHERAATAHDEQGLAIPGRWHSYPELAAAGLWTTPSDLCRFALAVQAAYVGADGALLSPELGREMLTPQVRASDRLGGLNHLGLGVFLGAGGVRFGHSGGNRGFKCHLLADRESGVGAAVMTNGDNGMWVVQRAFAALASAYGWSGYDEPLDDWDVPGDDVLDGLVGKYRLRDGFGFVVDRLGGGVEVTFDGQEPMRFIPVDGSTFASSMVSARLRLRGDDLVFEQNGEQLECSRDDRDRE</sequence>
<proteinExistence type="predicted"/>
<accession>A0A7W9MUN5</accession>
<protein>
    <submittedName>
        <fullName evidence="2">CubicO group peptidase (Beta-lactamase class C family)</fullName>
    </submittedName>
</protein>
<dbReference type="AlphaFoldDB" id="A0A7W9MUN5"/>
<evidence type="ECO:0000313" key="3">
    <source>
        <dbReference type="Proteomes" id="UP000549971"/>
    </source>
</evidence>
<name>A0A7W9MUN5_9ACTN</name>
<dbReference type="RefSeq" id="WP_337925756.1">
    <property type="nucleotide sequence ID" value="NZ_JACHMY010000001.1"/>
</dbReference>
<dbReference type="InterPro" id="IPR012338">
    <property type="entry name" value="Beta-lactam/transpept-like"/>
</dbReference>
<reference evidence="2 3" key="1">
    <citation type="submission" date="2020-08" db="EMBL/GenBank/DDBJ databases">
        <title>Sequencing the genomes of 1000 actinobacteria strains.</title>
        <authorList>
            <person name="Klenk H.-P."/>
        </authorList>
    </citation>
    <scope>NUCLEOTIDE SEQUENCE [LARGE SCALE GENOMIC DNA]</scope>
    <source>
        <strain evidence="2 3">DSM 28967</strain>
    </source>
</reference>
<keyword evidence="3" id="KW-1185">Reference proteome</keyword>
<dbReference type="SUPFAM" id="SSF56601">
    <property type="entry name" value="beta-lactamase/transpeptidase-like"/>
    <property type="match status" value="1"/>
</dbReference>
<dbReference type="Gene3D" id="3.40.710.10">
    <property type="entry name" value="DD-peptidase/beta-lactamase superfamily"/>
    <property type="match status" value="1"/>
</dbReference>
<comment type="caution">
    <text evidence="2">The sequence shown here is derived from an EMBL/GenBank/DDBJ whole genome shotgun (WGS) entry which is preliminary data.</text>
</comment>
<dbReference type="InterPro" id="IPR001466">
    <property type="entry name" value="Beta-lactam-related"/>
</dbReference>
<feature type="domain" description="Beta-lactamase-related" evidence="1">
    <location>
        <begin position="16"/>
        <end position="347"/>
    </location>
</feature>
<evidence type="ECO:0000313" key="2">
    <source>
        <dbReference type="EMBL" id="MBB5836370.1"/>
    </source>
</evidence>
<dbReference type="Proteomes" id="UP000549971">
    <property type="component" value="Unassembled WGS sequence"/>
</dbReference>